<dbReference type="PANTHER" id="PTHR30469">
    <property type="entry name" value="MULTIDRUG RESISTANCE PROTEIN MDTA"/>
    <property type="match status" value="1"/>
</dbReference>
<dbReference type="GO" id="GO:1990281">
    <property type="term" value="C:efflux pump complex"/>
    <property type="evidence" value="ECO:0007669"/>
    <property type="project" value="TreeGrafter"/>
</dbReference>
<keyword evidence="6" id="KW-1185">Reference proteome</keyword>
<reference evidence="5 6" key="1">
    <citation type="submission" date="2020-05" db="EMBL/GenBank/DDBJ databases">
        <title>Draft genome sequence of Desulfovibrio sp. strain HN2T.</title>
        <authorList>
            <person name="Ueno A."/>
            <person name="Tamazawa S."/>
            <person name="Tamamura S."/>
            <person name="Murakami T."/>
            <person name="Kiyama T."/>
            <person name="Inomata H."/>
            <person name="Amano Y."/>
            <person name="Miyakawa K."/>
            <person name="Tamaki H."/>
            <person name="Naganuma T."/>
            <person name="Kaneko K."/>
        </authorList>
    </citation>
    <scope>NUCLEOTIDE SEQUENCE [LARGE SCALE GENOMIC DNA]</scope>
    <source>
        <strain evidence="5 6">HN2</strain>
    </source>
</reference>
<protein>
    <submittedName>
        <fullName evidence="5">Acriflavin resistance protein</fullName>
    </submittedName>
</protein>
<dbReference type="SUPFAM" id="SSF111369">
    <property type="entry name" value="HlyD-like secretion proteins"/>
    <property type="match status" value="1"/>
</dbReference>
<keyword evidence="2" id="KW-0175">Coiled coil</keyword>
<gene>
    <name evidence="5" type="ORF">DSM101010T_12390</name>
</gene>
<dbReference type="Gene3D" id="2.40.30.170">
    <property type="match status" value="1"/>
</dbReference>
<feature type="coiled-coil region" evidence="2">
    <location>
        <begin position="111"/>
        <end position="138"/>
    </location>
</feature>
<dbReference type="Gene3D" id="1.10.287.470">
    <property type="entry name" value="Helix hairpin bin"/>
    <property type="match status" value="1"/>
</dbReference>
<dbReference type="Gene3D" id="2.40.50.100">
    <property type="match status" value="1"/>
</dbReference>
<feature type="domain" description="Multidrug resistance protein MdtA-like C-terminal permuted SH3" evidence="4">
    <location>
        <begin position="369"/>
        <end position="420"/>
    </location>
</feature>
<dbReference type="GO" id="GO:0015562">
    <property type="term" value="F:efflux transmembrane transporter activity"/>
    <property type="evidence" value="ECO:0007669"/>
    <property type="project" value="TreeGrafter"/>
</dbReference>
<dbReference type="EMBL" id="BLVO01000012">
    <property type="protein sequence ID" value="GFM32874.1"/>
    <property type="molecule type" value="Genomic_DNA"/>
</dbReference>
<dbReference type="InterPro" id="IPR058625">
    <property type="entry name" value="MdtA-like_BSH"/>
</dbReference>
<dbReference type="RefSeq" id="WP_174404536.1">
    <property type="nucleotide sequence ID" value="NZ_BLVO01000012.1"/>
</dbReference>
<dbReference type="Proteomes" id="UP000503840">
    <property type="component" value="Unassembled WGS sequence"/>
</dbReference>
<evidence type="ECO:0000313" key="5">
    <source>
        <dbReference type="EMBL" id="GFM32874.1"/>
    </source>
</evidence>
<dbReference type="InterPro" id="IPR058627">
    <property type="entry name" value="MdtA-like_C"/>
</dbReference>
<feature type="coiled-coil region" evidence="2">
    <location>
        <begin position="170"/>
        <end position="218"/>
    </location>
</feature>
<name>A0A7J0BIF3_9BACT</name>
<evidence type="ECO:0000313" key="6">
    <source>
        <dbReference type="Proteomes" id="UP000503840"/>
    </source>
</evidence>
<sequence length="455" mass="50587">MRISLTRKQLIFPAIAAGILCLFVLIKTARKPERIDVAERITAVRVIQAPRLAVVPRVIGYGHIQAGQEWQAVTEVSGQIVEINPHFKKGGLLAKGDMLVRIDPAKRLTARRQSTADVNKLLAQLRELEQTEKDTRHSLEVEQKSLALYRKDYERMRSLMDSGTIARSEMESTERQLLTQENKVQSYRSTLNGIPAQKQALLANIAASRSRLEEAEIDLGKTYISAPFDCRITEVSVEKGQAVSSGQTIAKADSIGLSEAVAQMPLYMFRYVVPRGANPIAQGEKLDTETFQRFLSLDALVRIELGNDTITWKGHVARMNDSIDSVTRTIGVYVAVEDSYIKAEPGKRPPLLPNMYCEVELRGKPIDPAITIPRSALHGDTVYVMNADNRLELRKVSVDFPQGHIAVLRSGLEEGEQVVLTDVIPAMENMLLNPVTDEKVLEAVKREALGEGDVR</sequence>
<accession>A0A7J0BIF3</accession>
<dbReference type="Pfam" id="PF25967">
    <property type="entry name" value="RND-MFP_C"/>
    <property type="match status" value="1"/>
</dbReference>
<evidence type="ECO:0000259" key="4">
    <source>
        <dbReference type="Pfam" id="PF25967"/>
    </source>
</evidence>
<dbReference type="Pfam" id="PF25917">
    <property type="entry name" value="BSH_RND"/>
    <property type="match status" value="1"/>
</dbReference>
<evidence type="ECO:0000256" key="1">
    <source>
        <dbReference type="ARBA" id="ARBA00022448"/>
    </source>
</evidence>
<dbReference type="Gene3D" id="2.40.420.20">
    <property type="match status" value="1"/>
</dbReference>
<proteinExistence type="predicted"/>
<evidence type="ECO:0000256" key="2">
    <source>
        <dbReference type="SAM" id="Coils"/>
    </source>
</evidence>
<keyword evidence="1" id="KW-0813">Transport</keyword>
<feature type="domain" description="Multidrug resistance protein MdtA-like barrel-sandwich hybrid" evidence="3">
    <location>
        <begin position="75"/>
        <end position="249"/>
    </location>
</feature>
<evidence type="ECO:0000259" key="3">
    <source>
        <dbReference type="Pfam" id="PF25917"/>
    </source>
</evidence>
<comment type="caution">
    <text evidence="5">The sequence shown here is derived from an EMBL/GenBank/DDBJ whole genome shotgun (WGS) entry which is preliminary data.</text>
</comment>
<organism evidence="5 6">
    <name type="scientific">Desulfovibrio subterraneus</name>
    <dbReference type="NCBI Taxonomy" id="2718620"/>
    <lineage>
        <taxon>Bacteria</taxon>
        <taxon>Pseudomonadati</taxon>
        <taxon>Thermodesulfobacteriota</taxon>
        <taxon>Desulfovibrionia</taxon>
        <taxon>Desulfovibrionales</taxon>
        <taxon>Desulfovibrionaceae</taxon>
        <taxon>Desulfovibrio</taxon>
    </lineage>
</organism>
<dbReference type="AlphaFoldDB" id="A0A7J0BIF3"/>